<feature type="transmembrane region" description="Helical" evidence="8">
    <location>
        <begin position="109"/>
        <end position="126"/>
    </location>
</feature>
<evidence type="ECO:0000256" key="7">
    <source>
        <dbReference type="ARBA" id="ARBA00023136"/>
    </source>
</evidence>
<gene>
    <name evidence="9" type="ORF">UX86_C0038G0003</name>
</gene>
<evidence type="ECO:0000256" key="8">
    <source>
        <dbReference type="SAM" id="Phobius"/>
    </source>
</evidence>
<feature type="transmembrane region" description="Helical" evidence="8">
    <location>
        <begin position="7"/>
        <end position="27"/>
    </location>
</feature>
<evidence type="ECO:0000256" key="3">
    <source>
        <dbReference type="ARBA" id="ARBA00022676"/>
    </source>
</evidence>
<dbReference type="GO" id="GO:0016763">
    <property type="term" value="F:pentosyltransferase activity"/>
    <property type="evidence" value="ECO:0007669"/>
    <property type="project" value="TreeGrafter"/>
</dbReference>
<dbReference type="GO" id="GO:0009103">
    <property type="term" value="P:lipopolysaccharide biosynthetic process"/>
    <property type="evidence" value="ECO:0007669"/>
    <property type="project" value="UniProtKB-ARBA"/>
</dbReference>
<evidence type="ECO:0000256" key="2">
    <source>
        <dbReference type="ARBA" id="ARBA00022475"/>
    </source>
</evidence>
<evidence type="ECO:0000313" key="10">
    <source>
        <dbReference type="Proteomes" id="UP000034502"/>
    </source>
</evidence>
<proteinExistence type="predicted"/>
<evidence type="ECO:0000256" key="5">
    <source>
        <dbReference type="ARBA" id="ARBA00022692"/>
    </source>
</evidence>
<protein>
    <recommendedName>
        <fullName evidence="11">Glycosyltransferase RgtA/B/C/D-like domain-containing protein</fullName>
    </recommendedName>
</protein>
<organism evidence="9 10">
    <name type="scientific">Candidatus Amesbacteria bacterium GW2011_GWC1_47_15</name>
    <dbReference type="NCBI Taxonomy" id="1618364"/>
    <lineage>
        <taxon>Bacteria</taxon>
        <taxon>Candidatus Amesiibacteriota</taxon>
    </lineage>
</organism>
<dbReference type="AlphaFoldDB" id="A0A0G1U9Y3"/>
<feature type="transmembrane region" description="Helical" evidence="8">
    <location>
        <begin position="198"/>
        <end position="217"/>
    </location>
</feature>
<evidence type="ECO:0000256" key="6">
    <source>
        <dbReference type="ARBA" id="ARBA00022989"/>
    </source>
</evidence>
<keyword evidence="7 8" id="KW-0472">Membrane</keyword>
<feature type="transmembrane region" description="Helical" evidence="8">
    <location>
        <begin position="161"/>
        <end position="186"/>
    </location>
</feature>
<dbReference type="GO" id="GO:0005886">
    <property type="term" value="C:plasma membrane"/>
    <property type="evidence" value="ECO:0007669"/>
    <property type="project" value="UniProtKB-SubCell"/>
</dbReference>
<dbReference type="PANTHER" id="PTHR33908">
    <property type="entry name" value="MANNOSYLTRANSFERASE YKCB-RELATED"/>
    <property type="match status" value="1"/>
</dbReference>
<sequence>MGKAIKWLVKHEWLALIWAGVIFLRIPNLFEPYWYGDEAIYLVIGQAINKGVSLYSQIHDNKPPLLYLTAAISGGYLFWFKFLAMVWNLATIWVFTKTAEKFFHPNKRMVITATAVFALLTTLPLLEGNIANAELFFLLPSLAAVWKLWGSRNEKDAFSGGLLLGVGALFKMPVLLEAGVWPLLWLAYHERKMWKKTAALAAGAMIPILLSLVFYYFQGSGKEYLTAAWLQNLPYLSSWKAGSGGTGIYSIKARLLILAGALAAITVGARRIEKKGAILATWAALTLFAALLSGRPYPHYLLQMAGALAVATAWAVWGKEKTRLPALGVLAAGLLFFAIFRFYVYPVGSYYINFAQWIAGRKNTADYYHAFNPAINRNYAVAKAVVERSRNKDKIFVWGDEPMIYALARRLPSGRYTVKYHIKDFEAEEETIKTLWIDQPKYIISLGHEDELPGLSTLLNTLYRLEQTIQEARIYRLSYN</sequence>
<keyword evidence="4" id="KW-0808">Transferase</keyword>
<keyword evidence="6 8" id="KW-1133">Transmembrane helix</keyword>
<dbReference type="EMBL" id="LCNU01000038">
    <property type="protein sequence ID" value="KKU62968.1"/>
    <property type="molecule type" value="Genomic_DNA"/>
</dbReference>
<dbReference type="PANTHER" id="PTHR33908:SF11">
    <property type="entry name" value="MEMBRANE PROTEIN"/>
    <property type="match status" value="1"/>
</dbReference>
<evidence type="ECO:0000256" key="4">
    <source>
        <dbReference type="ARBA" id="ARBA00022679"/>
    </source>
</evidence>
<evidence type="ECO:0000313" key="9">
    <source>
        <dbReference type="EMBL" id="KKU62968.1"/>
    </source>
</evidence>
<dbReference type="Proteomes" id="UP000034502">
    <property type="component" value="Unassembled WGS sequence"/>
</dbReference>
<feature type="transmembrane region" description="Helical" evidence="8">
    <location>
        <begin position="324"/>
        <end position="344"/>
    </location>
</feature>
<keyword evidence="2" id="KW-1003">Cell membrane</keyword>
<name>A0A0G1U9Y3_9BACT</name>
<dbReference type="STRING" id="1618364.UX86_C0038G0003"/>
<evidence type="ECO:0000256" key="1">
    <source>
        <dbReference type="ARBA" id="ARBA00004651"/>
    </source>
</evidence>
<feature type="transmembrane region" description="Helical" evidence="8">
    <location>
        <begin position="276"/>
        <end position="294"/>
    </location>
</feature>
<feature type="transmembrane region" description="Helical" evidence="8">
    <location>
        <begin position="65"/>
        <end position="89"/>
    </location>
</feature>
<feature type="transmembrane region" description="Helical" evidence="8">
    <location>
        <begin position="300"/>
        <end position="317"/>
    </location>
</feature>
<feature type="transmembrane region" description="Helical" evidence="8">
    <location>
        <begin position="248"/>
        <end position="269"/>
    </location>
</feature>
<keyword evidence="5 8" id="KW-0812">Transmembrane</keyword>
<evidence type="ECO:0008006" key="11">
    <source>
        <dbReference type="Google" id="ProtNLM"/>
    </source>
</evidence>
<comment type="caution">
    <text evidence="9">The sequence shown here is derived from an EMBL/GenBank/DDBJ whole genome shotgun (WGS) entry which is preliminary data.</text>
</comment>
<reference evidence="9 10" key="1">
    <citation type="journal article" date="2015" name="Nature">
        <title>rRNA introns, odd ribosomes, and small enigmatic genomes across a large radiation of phyla.</title>
        <authorList>
            <person name="Brown C.T."/>
            <person name="Hug L.A."/>
            <person name="Thomas B.C."/>
            <person name="Sharon I."/>
            <person name="Castelle C.J."/>
            <person name="Singh A."/>
            <person name="Wilkins M.J."/>
            <person name="Williams K.H."/>
            <person name="Banfield J.F."/>
        </authorList>
    </citation>
    <scope>NUCLEOTIDE SEQUENCE [LARGE SCALE GENOMIC DNA]</scope>
</reference>
<keyword evidence="3" id="KW-0328">Glycosyltransferase</keyword>
<dbReference type="InterPro" id="IPR050297">
    <property type="entry name" value="LipidA_mod_glycosyltrf_83"/>
</dbReference>
<accession>A0A0G1U9Y3</accession>
<comment type="subcellular location">
    <subcellularLocation>
        <location evidence="1">Cell membrane</location>
        <topology evidence="1">Multi-pass membrane protein</topology>
    </subcellularLocation>
</comment>